<dbReference type="OrthoDB" id="10259892at2759"/>
<feature type="domain" description="Elongation factor P C-terminal" evidence="3">
    <location>
        <begin position="457"/>
        <end position="511"/>
    </location>
</feature>
<comment type="similarity">
    <text evidence="1">Belongs to the elongation factor P family.</text>
</comment>
<feature type="region of interest" description="Disordered" evidence="2">
    <location>
        <begin position="241"/>
        <end position="274"/>
    </location>
</feature>
<comment type="caution">
    <text evidence="5">The sequence shown here is derived from an EMBL/GenBank/DDBJ whole genome shotgun (WGS) entry which is preliminary data.</text>
</comment>
<proteinExistence type="inferred from homology"/>
<dbReference type="GO" id="GO:0003746">
    <property type="term" value="F:translation elongation factor activity"/>
    <property type="evidence" value="ECO:0007669"/>
    <property type="project" value="UniProtKB-KW"/>
</dbReference>
<dbReference type="FunFam" id="2.30.30.30:FF:000003">
    <property type="entry name" value="Elongation factor P"/>
    <property type="match status" value="1"/>
</dbReference>
<dbReference type="InterPro" id="IPR013852">
    <property type="entry name" value="Transl_elong_P/YeiP_CS"/>
</dbReference>
<keyword evidence="5" id="KW-0648">Protein biosynthesis</keyword>
<dbReference type="Pfam" id="PF01132">
    <property type="entry name" value="EFP"/>
    <property type="match status" value="1"/>
</dbReference>
<dbReference type="Pfam" id="PF08207">
    <property type="entry name" value="EFP_N"/>
    <property type="match status" value="1"/>
</dbReference>
<dbReference type="InterPro" id="IPR014722">
    <property type="entry name" value="Rib_uL2_dom2"/>
</dbReference>
<dbReference type="InterPro" id="IPR008991">
    <property type="entry name" value="Translation_prot_SH3-like_sf"/>
</dbReference>
<dbReference type="VEuPathDB" id="ToxoDB:TGP89_258380"/>
<keyword evidence="5" id="KW-0251">Elongation factor</keyword>
<evidence type="ECO:0000313" key="5">
    <source>
        <dbReference type="EMBL" id="KFG29408.1"/>
    </source>
</evidence>
<dbReference type="SUPFAM" id="SSF50104">
    <property type="entry name" value="Translation proteins SH3-like domain"/>
    <property type="match status" value="1"/>
</dbReference>
<evidence type="ECO:0000259" key="4">
    <source>
        <dbReference type="SMART" id="SM01185"/>
    </source>
</evidence>
<accession>A0A086JB90</accession>
<dbReference type="InterPro" id="IPR001059">
    <property type="entry name" value="Transl_elong_P/YeiP_cen"/>
</dbReference>
<dbReference type="SMART" id="SM00841">
    <property type="entry name" value="Elong-fact-P_C"/>
    <property type="match status" value="1"/>
</dbReference>
<dbReference type="InterPro" id="IPR015365">
    <property type="entry name" value="Elong-fact-P_C"/>
</dbReference>
<dbReference type="Pfam" id="PF09285">
    <property type="entry name" value="Elong-fact-P_C"/>
    <property type="match status" value="1"/>
</dbReference>
<dbReference type="InterPro" id="IPR020599">
    <property type="entry name" value="Transl_elong_fac_P/YeiP"/>
</dbReference>
<gene>
    <name evidence="5" type="ORF">TGP89_258380</name>
</gene>
<name>A0A086JB90_TOXGO</name>
<dbReference type="PANTHER" id="PTHR30053:SF14">
    <property type="entry name" value="TRANSLATION ELONGATION FACTOR KOW-LIKE DOMAIN-CONTAINING PROTEIN"/>
    <property type="match status" value="1"/>
</dbReference>
<dbReference type="Gene3D" id="2.30.30.30">
    <property type="match status" value="1"/>
</dbReference>
<evidence type="ECO:0000259" key="3">
    <source>
        <dbReference type="SMART" id="SM00841"/>
    </source>
</evidence>
<dbReference type="InterPro" id="IPR013185">
    <property type="entry name" value="Transl_elong_KOW-like"/>
</dbReference>
<dbReference type="SMART" id="SM01185">
    <property type="entry name" value="EFP"/>
    <property type="match status" value="1"/>
</dbReference>
<dbReference type="AlphaFoldDB" id="A0A086JB90"/>
<dbReference type="Gene3D" id="2.40.50.140">
    <property type="entry name" value="Nucleic acid-binding proteins"/>
    <property type="match status" value="2"/>
</dbReference>
<dbReference type="SUPFAM" id="SSF50249">
    <property type="entry name" value="Nucleic acid-binding proteins"/>
    <property type="match status" value="2"/>
</dbReference>
<dbReference type="EMBL" id="AEYI02002174">
    <property type="protein sequence ID" value="KFG29408.1"/>
    <property type="molecule type" value="Genomic_DNA"/>
</dbReference>
<feature type="domain" description="Translation elongation factor P/YeiP central" evidence="4">
    <location>
        <begin position="403"/>
        <end position="448"/>
    </location>
</feature>
<dbReference type="GO" id="GO:0005737">
    <property type="term" value="C:cytoplasm"/>
    <property type="evidence" value="ECO:0007669"/>
    <property type="project" value="InterPro"/>
</dbReference>
<sequence>MVGWKYPRRLRLFPTLSLFNLFLPLFLGQFVGARLVLVRPHEYSAQPGVPSDFFNNLTATTGCRLSVKPPDCSCARFGSLGASIRSRHSRCRQCPEDAMNCIYSCFLMPAFGERQFREPSNFRPSVRSSVTAGPLTDVFTHLGSFAGGNALCTGSGVSPIHANRYFGSRVHSSVPFTLNTYISYASSLIPEGPVRLRPVHLDAQPHFPSSAFSETLTVPGLSGRGSTFLFAKVSNKDKHRGHAHSFSDLTSSGASETDSASTDKPSKSHGESHGGFSFMFPKTGGYVSSNDLRNGSCVIVGDQAFRVLQFQSVKMARAAAYVRARLKNLVTGATIDHNFRSDEKLQIPEIAVAEATFTGFRAGGGGGSAAKRGSKHKSSESAIMGEALKAAGMEKAGDVRGRDRTLVFMNKETWEEILITDRDIIERISGFLKEGMEVRFGLWEDKVVDIALPATETYTVTEISGQSDHSRGNPGRKQAILETGARISVPHFVEAGDRVVVRTSNGDFVKRGV</sequence>
<reference evidence="5 6" key="1">
    <citation type="submission" date="2014-03" db="EMBL/GenBank/DDBJ databases">
        <authorList>
            <person name="Sibley D."/>
            <person name="Venepally P."/>
            <person name="Karamycheva S."/>
            <person name="Hadjithomas M."/>
            <person name="Khan A."/>
            <person name="Brunk B."/>
            <person name="Roos D."/>
            <person name="Caler E."/>
            <person name="Lorenzi H."/>
        </authorList>
    </citation>
    <scope>NUCLEOTIDE SEQUENCE [LARGE SCALE GENOMIC DNA]</scope>
    <source>
        <strain evidence="6">p89</strain>
    </source>
</reference>
<dbReference type="InterPro" id="IPR012340">
    <property type="entry name" value="NA-bd_OB-fold"/>
</dbReference>
<dbReference type="PANTHER" id="PTHR30053">
    <property type="entry name" value="ELONGATION FACTOR P"/>
    <property type="match status" value="1"/>
</dbReference>
<protein>
    <submittedName>
        <fullName evidence="5">Elongation factor p (Ef-p) kow family domain-containing protein</fullName>
    </submittedName>
</protein>
<evidence type="ECO:0000256" key="1">
    <source>
        <dbReference type="ARBA" id="ARBA00009479"/>
    </source>
</evidence>
<dbReference type="Proteomes" id="UP000028828">
    <property type="component" value="Unassembled WGS sequence"/>
</dbReference>
<organism evidence="5 6">
    <name type="scientific">Toxoplasma gondii p89</name>
    <dbReference type="NCBI Taxonomy" id="943119"/>
    <lineage>
        <taxon>Eukaryota</taxon>
        <taxon>Sar</taxon>
        <taxon>Alveolata</taxon>
        <taxon>Apicomplexa</taxon>
        <taxon>Conoidasida</taxon>
        <taxon>Coccidia</taxon>
        <taxon>Eucoccidiorida</taxon>
        <taxon>Eimeriorina</taxon>
        <taxon>Sarcocystidae</taxon>
        <taxon>Toxoplasma</taxon>
    </lineage>
</organism>
<dbReference type="PROSITE" id="PS01275">
    <property type="entry name" value="EFP"/>
    <property type="match status" value="1"/>
</dbReference>
<evidence type="ECO:0000256" key="2">
    <source>
        <dbReference type="SAM" id="MobiDB-lite"/>
    </source>
</evidence>
<feature type="compositionally biased region" description="Polar residues" evidence="2">
    <location>
        <begin position="247"/>
        <end position="263"/>
    </location>
</feature>
<dbReference type="GO" id="GO:0043043">
    <property type="term" value="P:peptide biosynthetic process"/>
    <property type="evidence" value="ECO:0007669"/>
    <property type="project" value="InterPro"/>
</dbReference>
<evidence type="ECO:0000313" key="6">
    <source>
        <dbReference type="Proteomes" id="UP000028828"/>
    </source>
</evidence>